<dbReference type="GO" id="GO:0005829">
    <property type="term" value="C:cytosol"/>
    <property type="evidence" value="ECO:0007669"/>
    <property type="project" value="TreeGrafter"/>
</dbReference>
<proteinExistence type="predicted"/>
<dbReference type="InterPro" id="IPR039315">
    <property type="entry name" value="CheW"/>
</dbReference>
<dbReference type="EMBL" id="JABUQZ010000001">
    <property type="protein sequence ID" value="NUC73088.1"/>
    <property type="molecule type" value="Genomic_DNA"/>
</dbReference>
<dbReference type="GO" id="GO:0007165">
    <property type="term" value="P:signal transduction"/>
    <property type="evidence" value="ECO:0007669"/>
    <property type="project" value="InterPro"/>
</dbReference>
<dbReference type="AlphaFoldDB" id="A0A8J8GKA5"/>
<sequence>MTPDLSEKLLGIDIDDADERRQRDGSETDEPRAELEQFVVFGLGDHRFAMPVATVRTLAEVPDDVTRVPRAPPAIEGMVDLRGDITAMVDPGVHFPTVEREATAGRERLLVLDRPSDQQSAAIHVDDVIGVETVSEDDIVDETTVEESRLSGDALDHPLVAALFETEREPAAGRAGRGSQRSASAVDADRGVGGSAPSAVQRSASDGADDAVGNPFELESADAGAPDDVDEGDDRTAEAGSTREVVIEATPVVDIERLLLASGQGE</sequence>
<dbReference type="RefSeq" id="WP_174680953.1">
    <property type="nucleotide sequence ID" value="NZ_JABUQZ010000001.1"/>
</dbReference>
<keyword evidence="6" id="KW-1185">Reference proteome</keyword>
<gene>
    <name evidence="3" type="ORF">HT576_09250</name>
    <name evidence="4" type="ORF">HTZ84_12325</name>
</gene>
<evidence type="ECO:0000256" key="1">
    <source>
        <dbReference type="SAM" id="MobiDB-lite"/>
    </source>
</evidence>
<dbReference type="SMART" id="SM00260">
    <property type="entry name" value="CheW"/>
    <property type="match status" value="1"/>
</dbReference>
<dbReference type="Proteomes" id="UP000728647">
    <property type="component" value="Unassembled WGS sequence"/>
</dbReference>
<dbReference type="Gene3D" id="2.30.30.40">
    <property type="entry name" value="SH3 Domains"/>
    <property type="match status" value="1"/>
</dbReference>
<dbReference type="SUPFAM" id="SSF50341">
    <property type="entry name" value="CheW-like"/>
    <property type="match status" value="1"/>
</dbReference>
<dbReference type="Proteomes" id="UP001016761">
    <property type="component" value="Unassembled WGS sequence"/>
</dbReference>
<dbReference type="GO" id="GO:0006935">
    <property type="term" value="P:chemotaxis"/>
    <property type="evidence" value="ECO:0007669"/>
    <property type="project" value="InterPro"/>
</dbReference>
<dbReference type="Pfam" id="PF01584">
    <property type="entry name" value="CheW"/>
    <property type="match status" value="1"/>
</dbReference>
<name>A0A8J8GKA5_9EURY</name>
<dbReference type="PANTHER" id="PTHR22617:SF23">
    <property type="entry name" value="CHEMOTAXIS PROTEIN CHEW"/>
    <property type="match status" value="1"/>
</dbReference>
<evidence type="ECO:0000259" key="2">
    <source>
        <dbReference type="PROSITE" id="PS50851"/>
    </source>
</evidence>
<dbReference type="Gene3D" id="2.40.50.180">
    <property type="entry name" value="CheA-289, Domain 4"/>
    <property type="match status" value="1"/>
</dbReference>
<evidence type="ECO:0000313" key="5">
    <source>
        <dbReference type="Proteomes" id="UP000728647"/>
    </source>
</evidence>
<dbReference type="PANTHER" id="PTHR22617">
    <property type="entry name" value="CHEMOTAXIS SENSOR HISTIDINE KINASE-RELATED"/>
    <property type="match status" value="1"/>
</dbReference>
<feature type="domain" description="CheW-like" evidence="2">
    <location>
        <begin position="35"/>
        <end position="175"/>
    </location>
</feature>
<feature type="region of interest" description="Disordered" evidence="1">
    <location>
        <begin position="1"/>
        <end position="33"/>
    </location>
</feature>
<feature type="region of interest" description="Disordered" evidence="1">
    <location>
        <begin position="167"/>
        <end position="244"/>
    </location>
</feature>
<evidence type="ECO:0000313" key="3">
    <source>
        <dbReference type="EMBL" id="NUB91206.1"/>
    </source>
</evidence>
<comment type="caution">
    <text evidence="3">The sequence shown here is derived from an EMBL/GenBank/DDBJ whole genome shotgun (WGS) entry which is preliminary data.</text>
</comment>
<protein>
    <submittedName>
        <fullName evidence="3">Chemotaxis protein CheW</fullName>
    </submittedName>
</protein>
<dbReference type="PROSITE" id="PS50851">
    <property type="entry name" value="CHEW"/>
    <property type="match status" value="1"/>
</dbReference>
<organism evidence="3 5">
    <name type="scientific">Haloterrigena gelatinilytica</name>
    <dbReference type="NCBI Taxonomy" id="2741724"/>
    <lineage>
        <taxon>Archaea</taxon>
        <taxon>Methanobacteriati</taxon>
        <taxon>Methanobacteriota</taxon>
        <taxon>Stenosarchaea group</taxon>
        <taxon>Halobacteria</taxon>
        <taxon>Halobacteriales</taxon>
        <taxon>Natrialbaceae</taxon>
        <taxon>Haloterrigena</taxon>
    </lineage>
</organism>
<reference evidence="3 6" key="1">
    <citation type="submission" date="2020-06" db="EMBL/GenBank/DDBJ databases">
        <title>Haloterrigena sp. nov., an extremely halophilic archaeon isolated from a saline sediment.</title>
        <authorList>
            <person name="Liu B.-B."/>
        </authorList>
    </citation>
    <scope>NUCLEOTIDE SEQUENCE</scope>
    <source>
        <strain evidence="3">SYSU A121-1</strain>
        <strain evidence="4 6">SYSU A558-1</strain>
    </source>
</reference>
<dbReference type="InterPro" id="IPR002545">
    <property type="entry name" value="CheW-lke_dom"/>
</dbReference>
<dbReference type="EMBL" id="JABURA010000001">
    <property type="protein sequence ID" value="NUB91206.1"/>
    <property type="molecule type" value="Genomic_DNA"/>
</dbReference>
<evidence type="ECO:0000313" key="4">
    <source>
        <dbReference type="EMBL" id="NUC73088.1"/>
    </source>
</evidence>
<evidence type="ECO:0000313" key="6">
    <source>
        <dbReference type="Proteomes" id="UP001016761"/>
    </source>
</evidence>
<dbReference type="OrthoDB" id="115049at2157"/>
<dbReference type="InterPro" id="IPR036061">
    <property type="entry name" value="CheW-like_dom_sf"/>
</dbReference>
<feature type="compositionally biased region" description="Basic and acidic residues" evidence="1">
    <location>
        <begin position="18"/>
        <end position="33"/>
    </location>
</feature>
<accession>A0A8J8GKA5</accession>